<evidence type="ECO:0000256" key="3">
    <source>
        <dbReference type="ARBA" id="ARBA00023065"/>
    </source>
</evidence>
<dbReference type="NCBIfam" id="TIGR00309">
    <property type="entry name" value="V_ATPase_subD"/>
    <property type="match status" value="1"/>
</dbReference>
<dbReference type="HAMAP" id="MF_00271">
    <property type="entry name" value="ATP_synth_D_arch"/>
    <property type="match status" value="1"/>
</dbReference>
<evidence type="ECO:0000313" key="5">
    <source>
        <dbReference type="EMBL" id="HIP56533.1"/>
    </source>
</evidence>
<evidence type="ECO:0000313" key="6">
    <source>
        <dbReference type="Proteomes" id="UP000605805"/>
    </source>
</evidence>
<dbReference type="PANTHER" id="PTHR11671">
    <property type="entry name" value="V-TYPE ATP SYNTHASE SUBUNIT D"/>
    <property type="match status" value="1"/>
</dbReference>
<dbReference type="GO" id="GO:0042777">
    <property type="term" value="P:proton motive force-driven plasma membrane ATP synthesis"/>
    <property type="evidence" value="ECO:0007669"/>
    <property type="project" value="UniProtKB-UniRule"/>
</dbReference>
<comment type="subunit">
    <text evidence="4">Has multiple subunits with at least A(3), B(3), C, D, E, F, H, I and proteolipid K(x).</text>
</comment>
<keyword evidence="4" id="KW-1003">Cell membrane</keyword>
<keyword evidence="4" id="KW-0472">Membrane</keyword>
<dbReference type="Proteomes" id="UP000605805">
    <property type="component" value="Unassembled WGS sequence"/>
</dbReference>
<dbReference type="Pfam" id="PF01813">
    <property type="entry name" value="ATP-synt_D"/>
    <property type="match status" value="1"/>
</dbReference>
<dbReference type="EMBL" id="DQTV01000009">
    <property type="protein sequence ID" value="HIP56533.1"/>
    <property type="molecule type" value="Genomic_DNA"/>
</dbReference>
<evidence type="ECO:0000256" key="4">
    <source>
        <dbReference type="HAMAP-Rule" id="MF_00271"/>
    </source>
</evidence>
<reference evidence="5" key="1">
    <citation type="journal article" date="2020" name="ISME J.">
        <title>Gammaproteobacteria mediating utilization of methyl-, sulfur- and petroleum organic compounds in deep ocean hydrothermal plumes.</title>
        <authorList>
            <person name="Zhou Z."/>
            <person name="Liu Y."/>
            <person name="Pan J."/>
            <person name="Cron B.R."/>
            <person name="Toner B.M."/>
            <person name="Anantharaman K."/>
            <person name="Breier J.A."/>
            <person name="Dick G.J."/>
            <person name="Li M."/>
        </authorList>
    </citation>
    <scope>NUCLEOTIDE SEQUENCE</scope>
    <source>
        <strain evidence="5">SZUA-1435</strain>
    </source>
</reference>
<sequence length="214" mass="25511">MSSRQLLRITRPTKLELIRLRRRLAVARRIHRILRDRLTLIVQEFFIVVKKLYRMRRELNELLELAYRGYSQAYAFYGHRELSLLSNPLATGVEVYAATRNIVGVRAPLIELKSYPKEHSIVLPPETLTIYRVRARVLELLVSIAELEKELQVLGIEFERTKRRVNMLEHVLIPRILNTIKYLRSKFEEREREEKTRMKRIKTVLTRRRGVAIL</sequence>
<gene>
    <name evidence="4" type="primary">atpD</name>
    <name evidence="5" type="ORF">EYH02_00455</name>
</gene>
<comment type="function">
    <text evidence="4">Component of the A-type ATP synthase that produces ATP from ADP in the presence of a proton gradient across the membrane.</text>
</comment>
<evidence type="ECO:0000256" key="1">
    <source>
        <dbReference type="ARBA" id="ARBA00005850"/>
    </source>
</evidence>
<comment type="caution">
    <text evidence="5">The sequence shown here is derived from an EMBL/GenBank/DDBJ whole genome shotgun (WGS) entry which is preliminary data.</text>
</comment>
<comment type="subcellular location">
    <subcellularLocation>
        <location evidence="4">Cell membrane</location>
        <topology evidence="4">Peripheral membrane protein</topology>
    </subcellularLocation>
</comment>
<dbReference type="GO" id="GO:0046933">
    <property type="term" value="F:proton-transporting ATP synthase activity, rotational mechanism"/>
    <property type="evidence" value="ECO:0007669"/>
    <property type="project" value="UniProtKB-UniRule"/>
</dbReference>
<keyword evidence="4" id="KW-0066">ATP synthesis</keyword>
<organism evidence="5 6">
    <name type="scientific">Ignisphaera aggregans</name>
    <dbReference type="NCBI Taxonomy" id="334771"/>
    <lineage>
        <taxon>Archaea</taxon>
        <taxon>Thermoproteota</taxon>
        <taxon>Thermoprotei</taxon>
        <taxon>Desulfurococcales</taxon>
        <taxon>Desulfurococcaceae</taxon>
        <taxon>Ignisphaera</taxon>
    </lineage>
</organism>
<dbReference type="AlphaFoldDB" id="A0A832YWW7"/>
<dbReference type="GO" id="GO:0046961">
    <property type="term" value="F:proton-transporting ATPase activity, rotational mechanism"/>
    <property type="evidence" value="ECO:0007669"/>
    <property type="project" value="InterPro"/>
</dbReference>
<keyword evidence="4" id="KW-0375">Hydrogen ion transport</keyword>
<keyword evidence="2 4" id="KW-0813">Transport</keyword>
<dbReference type="Gene3D" id="1.10.287.3240">
    <property type="match status" value="1"/>
</dbReference>
<dbReference type="GO" id="GO:0005524">
    <property type="term" value="F:ATP binding"/>
    <property type="evidence" value="ECO:0007669"/>
    <property type="project" value="UniProtKB-UniRule"/>
</dbReference>
<name>A0A832YWW7_9CREN</name>
<comment type="similarity">
    <text evidence="1 4">Belongs to the V-ATPase D subunit family.</text>
</comment>
<keyword evidence="3 4" id="KW-0406">Ion transport</keyword>
<dbReference type="InterPro" id="IPR002699">
    <property type="entry name" value="V_ATPase_D"/>
</dbReference>
<dbReference type="GO" id="GO:0005886">
    <property type="term" value="C:plasma membrane"/>
    <property type="evidence" value="ECO:0007669"/>
    <property type="project" value="UniProtKB-SubCell"/>
</dbReference>
<accession>A0A832YWW7</accession>
<protein>
    <recommendedName>
        <fullName evidence="4">A-type ATP synthase subunit D</fullName>
    </recommendedName>
</protein>
<evidence type="ECO:0000256" key="2">
    <source>
        <dbReference type="ARBA" id="ARBA00022448"/>
    </source>
</evidence>
<proteinExistence type="inferred from homology"/>